<dbReference type="EMBL" id="JANBUP010000206">
    <property type="protein sequence ID" value="KAJ2812524.1"/>
    <property type="molecule type" value="Genomic_DNA"/>
</dbReference>
<gene>
    <name evidence="1" type="primary">FES1</name>
    <name evidence="1" type="ORF">H4S07_001340</name>
</gene>
<evidence type="ECO:0000313" key="1">
    <source>
        <dbReference type="EMBL" id="KAJ2812524.1"/>
    </source>
</evidence>
<organism evidence="1 2">
    <name type="scientific">Coemansia furcata</name>
    <dbReference type="NCBI Taxonomy" id="417177"/>
    <lineage>
        <taxon>Eukaryota</taxon>
        <taxon>Fungi</taxon>
        <taxon>Fungi incertae sedis</taxon>
        <taxon>Zoopagomycota</taxon>
        <taxon>Kickxellomycotina</taxon>
        <taxon>Kickxellomycetes</taxon>
        <taxon>Kickxellales</taxon>
        <taxon>Kickxellaceae</taxon>
        <taxon>Coemansia</taxon>
    </lineage>
</organism>
<proteinExistence type="predicted"/>
<keyword evidence="2" id="KW-1185">Reference proteome</keyword>
<accession>A0ACC1LPP4</accession>
<sequence length="308" mass="32098">MDSLLRWAVLNTATANEDAPHDATRPVPQKLDPAVIDAILGKPASVQMTECMDSVEHPETPSAARAVALDDLEMLVENIDNASNVEPLGLWPRLGSLYGDADAGVRAGALWVSATAVQHNQRAQAAFSKHGLLPRVLRVLEDDADAGVRAKALLCVSAFVRANAAGLAEFIALDGLALLKRALEAATAQGLAAPAQRLLFLLGAVVDEALDEATPEELRPAQRLPAAIADLGFVDAAANAVLRFAGDDAAAAAVFGRAAAFLASLAGTDEGRQAVRASTLLRQAVDQARASDTRADPADVQALDDILN</sequence>
<evidence type="ECO:0000313" key="2">
    <source>
        <dbReference type="Proteomes" id="UP001140096"/>
    </source>
</evidence>
<reference evidence="1" key="1">
    <citation type="submission" date="2022-07" db="EMBL/GenBank/DDBJ databases">
        <title>Phylogenomic reconstructions and comparative analyses of Kickxellomycotina fungi.</title>
        <authorList>
            <person name="Reynolds N.K."/>
            <person name="Stajich J.E."/>
            <person name="Barry K."/>
            <person name="Grigoriev I.V."/>
            <person name="Crous P."/>
            <person name="Smith M.E."/>
        </authorList>
    </citation>
    <scope>NUCLEOTIDE SEQUENCE</scope>
    <source>
        <strain evidence="1">CBS 102833</strain>
    </source>
</reference>
<comment type="caution">
    <text evidence="1">The sequence shown here is derived from an EMBL/GenBank/DDBJ whole genome shotgun (WGS) entry which is preliminary data.</text>
</comment>
<protein>
    <submittedName>
        <fullName evidence="1">Hsp70 nucleotide exchange factor fes1</fullName>
    </submittedName>
</protein>
<dbReference type="Proteomes" id="UP001140096">
    <property type="component" value="Unassembled WGS sequence"/>
</dbReference>
<name>A0ACC1LPP4_9FUNG</name>